<keyword evidence="2" id="KW-1133">Transmembrane helix</keyword>
<protein>
    <recommendedName>
        <fullName evidence="3">Archaeal Type IV pilin N-terminal domain-containing protein</fullName>
    </recommendedName>
</protein>
<evidence type="ECO:0000313" key="4">
    <source>
        <dbReference type="EMBL" id="OIR22439.1"/>
    </source>
</evidence>
<dbReference type="InterPro" id="IPR013373">
    <property type="entry name" value="Flagellin/pilin_N_arc"/>
</dbReference>
<dbReference type="NCBIfam" id="TIGR02537">
    <property type="entry name" value="arch_flag_Nterm"/>
    <property type="match status" value="1"/>
</dbReference>
<accession>A0A1J5TND9</accession>
<organism evidence="4 5">
    <name type="scientific">Marine Group III euryarchaeote CG-Epi5</name>
    <dbReference type="NCBI Taxonomy" id="1888999"/>
    <lineage>
        <taxon>Archaea</taxon>
        <taxon>Methanobacteriati</taxon>
        <taxon>Thermoplasmatota</taxon>
        <taxon>Thermoplasmata</taxon>
        <taxon>Candidatus Thermoprofundales</taxon>
    </lineage>
</organism>
<reference evidence="4 5" key="1">
    <citation type="submission" date="2016-08" db="EMBL/GenBank/DDBJ databases">
        <title>New Insights into Marine Group III Euryarchaeota, from dark to light.</title>
        <authorList>
            <person name="Haro-Moreno J.M."/>
            <person name="Rodriguez-Valera F."/>
            <person name="Lopez-Garcia P."/>
            <person name="Moreira D."/>
            <person name="Martin-Cuadrado A.B."/>
        </authorList>
    </citation>
    <scope>NUCLEOTIDE SEQUENCE [LARGE SCALE GENOMIC DNA]</scope>
    <source>
        <strain evidence="4">CG-Epi5</strain>
    </source>
</reference>
<dbReference type="Pfam" id="PF07790">
    <property type="entry name" value="Pilin_N"/>
    <property type="match status" value="1"/>
</dbReference>
<dbReference type="InterPro" id="IPR012859">
    <property type="entry name" value="Pilin_N_archaeal"/>
</dbReference>
<keyword evidence="2" id="KW-0812">Transmembrane</keyword>
<evidence type="ECO:0000259" key="3">
    <source>
        <dbReference type="Pfam" id="PF07790"/>
    </source>
</evidence>
<dbReference type="Proteomes" id="UP000183686">
    <property type="component" value="Unassembled WGS sequence"/>
</dbReference>
<feature type="transmembrane region" description="Helical" evidence="2">
    <location>
        <begin position="12"/>
        <end position="36"/>
    </location>
</feature>
<dbReference type="EMBL" id="MIYW01000005">
    <property type="protein sequence ID" value="OIR22439.1"/>
    <property type="molecule type" value="Genomic_DNA"/>
</dbReference>
<dbReference type="AlphaFoldDB" id="A0A1J5TND9"/>
<gene>
    <name evidence="4" type="ORF">BEU02_01280</name>
</gene>
<feature type="region of interest" description="Disordered" evidence="1">
    <location>
        <begin position="125"/>
        <end position="147"/>
    </location>
</feature>
<evidence type="ECO:0000313" key="5">
    <source>
        <dbReference type="Proteomes" id="UP000183686"/>
    </source>
</evidence>
<evidence type="ECO:0000256" key="2">
    <source>
        <dbReference type="SAM" id="Phobius"/>
    </source>
</evidence>
<comment type="caution">
    <text evidence="4">The sequence shown here is derived from an EMBL/GenBank/DDBJ whole genome shotgun (WGS) entry which is preliminary data.</text>
</comment>
<proteinExistence type="predicted"/>
<evidence type="ECO:0000256" key="1">
    <source>
        <dbReference type="SAM" id="MobiDB-lite"/>
    </source>
</evidence>
<feature type="domain" description="Archaeal Type IV pilin N-terminal" evidence="3">
    <location>
        <begin position="10"/>
        <end position="59"/>
    </location>
</feature>
<name>A0A1J5TND9_9ARCH</name>
<keyword evidence="2" id="KW-0472">Membrane</keyword>
<sequence length="188" mass="20144">MEHRIEKNDEGVSPVIAVILMVAITVVLAAVLYVWAASFLEQGESAPIATFFVSQDSANIYHVEVIKVSKQEDLLGFSFFLKDGSGSTYVGGNGFGEVAMQFQGGEEMGIDMTYSADDEALKSRASNVSDDNGGEFPVHFSDNDRDGKLSSGDQFLVYGPDAGPAEDGWKLDIQFDATGDIIGSAKLL</sequence>